<organism evidence="1 2">
    <name type="scientific">Texcoconibacillus texcoconensis</name>
    <dbReference type="NCBI Taxonomy" id="1095777"/>
    <lineage>
        <taxon>Bacteria</taxon>
        <taxon>Bacillati</taxon>
        <taxon>Bacillota</taxon>
        <taxon>Bacilli</taxon>
        <taxon>Bacillales</taxon>
        <taxon>Bacillaceae</taxon>
        <taxon>Texcoconibacillus</taxon>
    </lineage>
</organism>
<sequence length="61" mass="6683">MFSSSSICSSESNSGRQILRLKENKKSILQLLPGATPKRPVISADSFSAFAETYWIECLTG</sequence>
<reference evidence="1 2" key="1">
    <citation type="submission" date="2020-08" db="EMBL/GenBank/DDBJ databases">
        <title>Genomic Encyclopedia of Type Strains, Phase IV (KMG-IV): sequencing the most valuable type-strain genomes for metagenomic binning, comparative biology and taxonomic classification.</title>
        <authorList>
            <person name="Goeker M."/>
        </authorList>
    </citation>
    <scope>NUCLEOTIDE SEQUENCE [LARGE SCALE GENOMIC DNA]</scope>
    <source>
        <strain evidence="1 2">DSM 24696</strain>
    </source>
</reference>
<gene>
    <name evidence="1" type="ORF">HNQ41_001859</name>
</gene>
<name>A0A840QQN8_9BACI</name>
<dbReference type="AlphaFoldDB" id="A0A840QQN8"/>
<proteinExistence type="predicted"/>
<accession>A0A840QQN8</accession>
<protein>
    <submittedName>
        <fullName evidence="1">Uncharacterized protein</fullName>
    </submittedName>
</protein>
<keyword evidence="2" id="KW-1185">Reference proteome</keyword>
<dbReference type="Proteomes" id="UP000551878">
    <property type="component" value="Unassembled WGS sequence"/>
</dbReference>
<dbReference type="EMBL" id="JACHHB010000007">
    <property type="protein sequence ID" value="MBB5173670.1"/>
    <property type="molecule type" value="Genomic_DNA"/>
</dbReference>
<evidence type="ECO:0000313" key="1">
    <source>
        <dbReference type="EMBL" id="MBB5173670.1"/>
    </source>
</evidence>
<evidence type="ECO:0000313" key="2">
    <source>
        <dbReference type="Proteomes" id="UP000551878"/>
    </source>
</evidence>
<comment type="caution">
    <text evidence="1">The sequence shown here is derived from an EMBL/GenBank/DDBJ whole genome shotgun (WGS) entry which is preliminary data.</text>
</comment>